<organism evidence="1 2">
    <name type="scientific">Tunturiibacter lichenicola</name>
    <dbReference type="NCBI Taxonomy" id="2051959"/>
    <lineage>
        <taxon>Bacteria</taxon>
        <taxon>Pseudomonadati</taxon>
        <taxon>Acidobacteriota</taxon>
        <taxon>Terriglobia</taxon>
        <taxon>Terriglobales</taxon>
        <taxon>Acidobacteriaceae</taxon>
        <taxon>Tunturiibacter</taxon>
    </lineage>
</organism>
<comment type="caution">
    <text evidence="1">The sequence shown here is derived from an EMBL/GenBank/DDBJ whole genome shotgun (WGS) entry which is preliminary data.</text>
</comment>
<dbReference type="Gene3D" id="1.10.575.10">
    <property type="entry name" value="P1 Nuclease"/>
    <property type="match status" value="1"/>
</dbReference>
<dbReference type="GO" id="GO:0016788">
    <property type="term" value="F:hydrolase activity, acting on ester bonds"/>
    <property type="evidence" value="ECO:0007669"/>
    <property type="project" value="InterPro"/>
</dbReference>
<gene>
    <name evidence="1" type="ORF">HDF10_002002</name>
</gene>
<sequence length="311" mass="34980">MMRWMGLVRVAAAVALLPVLTVQQSLAWGRDGHMMINRLAGAALPSDVPEFLRSKQGLDALEYYGPEPDRWKSPLEPELNAAEFPEHYIDLEWADLVGELPRRRYDYVRALEFAQKSHLDLALTPEKVGLQPYVTVEVWERLKSAMRDYRKLKEDHKDTKPSECEIVFLAGWLGHYVADGSQPLHTTIQYNGWTGPNPKGYTTEHRIHALFESTFVSANVKPGEVAPLIAEKPVVLGDVFTDYVAYLRHTNSLVEKTYQLEKDGAFAGAGTPEGKVFAEERLAAGATELRDMIYSAWVKSAEPLPPSKWAD</sequence>
<dbReference type="Proteomes" id="UP000569092">
    <property type="component" value="Unassembled WGS sequence"/>
</dbReference>
<protein>
    <recommendedName>
        <fullName evidence="3">Nuclease</fullName>
    </recommendedName>
</protein>
<evidence type="ECO:0000313" key="2">
    <source>
        <dbReference type="Proteomes" id="UP000569092"/>
    </source>
</evidence>
<name>A0A7W8J7L5_9BACT</name>
<dbReference type="EMBL" id="JACHDZ010000003">
    <property type="protein sequence ID" value="MBB5344023.1"/>
    <property type="molecule type" value="Genomic_DNA"/>
</dbReference>
<accession>A0A7W8J7L5</accession>
<dbReference type="SUPFAM" id="SSF48537">
    <property type="entry name" value="Phospholipase C/P1 nuclease"/>
    <property type="match status" value="1"/>
</dbReference>
<proteinExistence type="predicted"/>
<dbReference type="InterPro" id="IPR008947">
    <property type="entry name" value="PLipase_C/P1_nuclease_dom_sf"/>
</dbReference>
<reference evidence="1 2" key="1">
    <citation type="submission" date="2020-08" db="EMBL/GenBank/DDBJ databases">
        <title>Genomic Encyclopedia of Type Strains, Phase IV (KMG-V): Genome sequencing to study the core and pangenomes of soil and plant-associated prokaryotes.</title>
        <authorList>
            <person name="Whitman W."/>
        </authorList>
    </citation>
    <scope>NUCLEOTIDE SEQUENCE [LARGE SCALE GENOMIC DNA]</scope>
    <source>
        <strain evidence="1 2">M8US30</strain>
    </source>
</reference>
<dbReference type="AlphaFoldDB" id="A0A7W8J7L5"/>
<evidence type="ECO:0008006" key="3">
    <source>
        <dbReference type="Google" id="ProtNLM"/>
    </source>
</evidence>
<evidence type="ECO:0000313" key="1">
    <source>
        <dbReference type="EMBL" id="MBB5344023.1"/>
    </source>
</evidence>